<evidence type="ECO:0000313" key="2">
    <source>
        <dbReference type="Proteomes" id="UP000023152"/>
    </source>
</evidence>
<dbReference type="PANTHER" id="PTHR33099">
    <property type="entry name" value="FE2OG DIOXYGENASE DOMAIN-CONTAINING PROTEIN"/>
    <property type="match status" value="1"/>
</dbReference>
<organism evidence="1 2">
    <name type="scientific">Reticulomyxa filosa</name>
    <dbReference type="NCBI Taxonomy" id="46433"/>
    <lineage>
        <taxon>Eukaryota</taxon>
        <taxon>Sar</taxon>
        <taxon>Rhizaria</taxon>
        <taxon>Retaria</taxon>
        <taxon>Foraminifera</taxon>
        <taxon>Monothalamids</taxon>
        <taxon>Reticulomyxidae</taxon>
        <taxon>Reticulomyxa</taxon>
    </lineage>
</organism>
<dbReference type="PANTHER" id="PTHR33099:SF11">
    <property type="entry name" value="FE2OG DIOXYGENASE DOMAIN-CONTAINING PROTEIN"/>
    <property type="match status" value="1"/>
</dbReference>
<evidence type="ECO:0008006" key="3">
    <source>
        <dbReference type="Google" id="ProtNLM"/>
    </source>
</evidence>
<name>X6MEU9_RETFI</name>
<reference evidence="1 2" key="1">
    <citation type="journal article" date="2013" name="Curr. Biol.">
        <title>The Genome of the Foraminiferan Reticulomyxa filosa.</title>
        <authorList>
            <person name="Glockner G."/>
            <person name="Hulsmann N."/>
            <person name="Schleicher M."/>
            <person name="Noegel A.A."/>
            <person name="Eichinger L."/>
            <person name="Gallinger C."/>
            <person name="Pawlowski J."/>
            <person name="Sierra R."/>
            <person name="Euteneuer U."/>
            <person name="Pillet L."/>
            <person name="Moustafa A."/>
            <person name="Platzer M."/>
            <person name="Groth M."/>
            <person name="Szafranski K."/>
            <person name="Schliwa M."/>
        </authorList>
    </citation>
    <scope>NUCLEOTIDE SEQUENCE [LARGE SCALE GENOMIC DNA]</scope>
</reference>
<dbReference type="EMBL" id="ASPP01021640">
    <property type="protein sequence ID" value="ETO12206.1"/>
    <property type="molecule type" value="Genomic_DNA"/>
</dbReference>
<feature type="non-terminal residue" evidence="1">
    <location>
        <position position="330"/>
    </location>
</feature>
<dbReference type="AlphaFoldDB" id="X6MEU9"/>
<evidence type="ECO:0000313" key="1">
    <source>
        <dbReference type="EMBL" id="ETO12206.1"/>
    </source>
</evidence>
<dbReference type="Proteomes" id="UP000023152">
    <property type="component" value="Unassembled WGS sequence"/>
</dbReference>
<proteinExistence type="predicted"/>
<dbReference type="OrthoDB" id="27483at2759"/>
<dbReference type="Gene3D" id="2.60.120.620">
    <property type="entry name" value="q2cbj1_9rhob like domain"/>
    <property type="match status" value="1"/>
</dbReference>
<gene>
    <name evidence="1" type="ORF">RFI_25170</name>
</gene>
<comment type="caution">
    <text evidence="1">The sequence shown here is derived from an EMBL/GenBank/DDBJ whole genome shotgun (WGS) entry which is preliminary data.</text>
</comment>
<sequence>MGEILEDAEFINAFESFVCDFPIVNIPSLGDFANPLTFPIKDKVLSKIIEISTESPYGHGTETKTDKEVRTGVELSSEQFVLENFLLNSRNNPILEKIRLELTGHIEYITQCLINTKYQKGHFGTLLLSLPTEEGFEGGSLILSFEDKNVEWNPSQEEKSNGASSMDWLAFYTDISHEIKTVTKGRRVTIAFNLIVPEECRDDLGNFKDTSKIEKSLMSLNDKRAAETLVRGVYELFKIDLPQEIAGLISTMASSHRVIEEIERLLSKNMYDINYKKRWENKAVCVVFSHRYTGHEVEEDEFTRANLKGRDVAIYTILSQVFHSFVTCCK</sequence>
<accession>X6MEU9</accession>
<keyword evidence="2" id="KW-1185">Reference proteome</keyword>
<protein>
    <recommendedName>
        <fullName evidence="3">Prolyl 4-hydroxylase alpha subunit Fe(2+) 2OG dioxygenase domain-containing protein</fullName>
    </recommendedName>
</protein>